<dbReference type="PROSITE" id="PS00028">
    <property type="entry name" value="ZINC_FINGER_C2H2_1"/>
    <property type="match status" value="1"/>
</dbReference>
<gene>
    <name evidence="11" type="ORF">E2C01_027234</name>
</gene>
<dbReference type="EMBL" id="VSRR010002929">
    <property type="protein sequence ID" value="MPC33868.1"/>
    <property type="molecule type" value="Genomic_DNA"/>
</dbReference>
<feature type="domain" description="C2H2-type" evidence="10">
    <location>
        <begin position="39"/>
        <end position="66"/>
    </location>
</feature>
<keyword evidence="3" id="KW-0677">Repeat</keyword>
<dbReference type="GO" id="GO:0005634">
    <property type="term" value="C:nucleus"/>
    <property type="evidence" value="ECO:0007669"/>
    <property type="project" value="UniProtKB-SubCell"/>
</dbReference>
<organism evidence="11 12">
    <name type="scientific">Portunus trituberculatus</name>
    <name type="common">Swimming crab</name>
    <name type="synonym">Neptunus trituberculatus</name>
    <dbReference type="NCBI Taxonomy" id="210409"/>
    <lineage>
        <taxon>Eukaryota</taxon>
        <taxon>Metazoa</taxon>
        <taxon>Ecdysozoa</taxon>
        <taxon>Arthropoda</taxon>
        <taxon>Crustacea</taxon>
        <taxon>Multicrustacea</taxon>
        <taxon>Malacostraca</taxon>
        <taxon>Eumalacostraca</taxon>
        <taxon>Eucarida</taxon>
        <taxon>Decapoda</taxon>
        <taxon>Pleocyemata</taxon>
        <taxon>Brachyura</taxon>
        <taxon>Eubrachyura</taxon>
        <taxon>Portunoidea</taxon>
        <taxon>Portunidae</taxon>
        <taxon>Portuninae</taxon>
        <taxon>Portunus</taxon>
    </lineage>
</organism>
<comment type="caution">
    <text evidence="11">The sequence shown here is derived from an EMBL/GenBank/DDBJ whole genome shotgun (WGS) entry which is preliminary data.</text>
</comment>
<comment type="subcellular location">
    <subcellularLocation>
        <location evidence="1">Nucleus</location>
    </subcellularLocation>
</comment>
<dbReference type="PROSITE" id="PS50157">
    <property type="entry name" value="ZINC_FINGER_C2H2_2"/>
    <property type="match status" value="1"/>
</dbReference>
<keyword evidence="2" id="KW-0479">Metal-binding</keyword>
<keyword evidence="12" id="KW-1185">Reference proteome</keyword>
<accession>A0A5B7EKK6</accession>
<evidence type="ECO:0000256" key="2">
    <source>
        <dbReference type="ARBA" id="ARBA00022723"/>
    </source>
</evidence>
<evidence type="ECO:0000256" key="3">
    <source>
        <dbReference type="ARBA" id="ARBA00022737"/>
    </source>
</evidence>
<dbReference type="InterPro" id="IPR013087">
    <property type="entry name" value="Znf_C2H2_type"/>
</dbReference>
<name>A0A5B7EKK6_PORTR</name>
<keyword evidence="8" id="KW-0539">Nucleus</keyword>
<sequence>MASQHTGSHDFTYEQYEKLYTQKKYMDEDSLNEADLNKFECDECGKFFSRKQDLPRHSLTHTDGAAELSSFFVANNTPLDSCAWQCAIIDANSPRCSSKLEQPEPVQQLNEHLWLAENKCCQSVHQTLPGWEVTNKARKLLMCIILDSYSCWQPGHYHFQEQNKI</sequence>
<dbReference type="InterPro" id="IPR036236">
    <property type="entry name" value="Znf_C2H2_sf"/>
</dbReference>
<evidence type="ECO:0000256" key="8">
    <source>
        <dbReference type="ARBA" id="ARBA00023242"/>
    </source>
</evidence>
<protein>
    <recommendedName>
        <fullName evidence="10">C2H2-type domain-containing protein</fullName>
    </recommendedName>
</protein>
<keyword evidence="7" id="KW-0804">Transcription</keyword>
<evidence type="ECO:0000256" key="5">
    <source>
        <dbReference type="ARBA" id="ARBA00022833"/>
    </source>
</evidence>
<evidence type="ECO:0000259" key="10">
    <source>
        <dbReference type="PROSITE" id="PS50157"/>
    </source>
</evidence>
<proteinExistence type="predicted"/>
<evidence type="ECO:0000256" key="1">
    <source>
        <dbReference type="ARBA" id="ARBA00004123"/>
    </source>
</evidence>
<evidence type="ECO:0000256" key="9">
    <source>
        <dbReference type="PROSITE-ProRule" id="PRU00042"/>
    </source>
</evidence>
<dbReference type="AlphaFoldDB" id="A0A5B7EKK6"/>
<evidence type="ECO:0000256" key="4">
    <source>
        <dbReference type="ARBA" id="ARBA00022771"/>
    </source>
</evidence>
<dbReference type="GO" id="GO:0008270">
    <property type="term" value="F:zinc ion binding"/>
    <property type="evidence" value="ECO:0007669"/>
    <property type="project" value="UniProtKB-KW"/>
</dbReference>
<keyword evidence="6" id="KW-0805">Transcription regulation</keyword>
<evidence type="ECO:0000313" key="12">
    <source>
        <dbReference type="Proteomes" id="UP000324222"/>
    </source>
</evidence>
<keyword evidence="4 9" id="KW-0863">Zinc-finger</keyword>
<dbReference type="SUPFAM" id="SSF57667">
    <property type="entry name" value="beta-beta-alpha zinc fingers"/>
    <property type="match status" value="1"/>
</dbReference>
<dbReference type="FunFam" id="3.30.160.60:FF:000060">
    <property type="entry name" value="zinc finger protein 436"/>
    <property type="match status" value="1"/>
</dbReference>
<keyword evidence="5" id="KW-0862">Zinc</keyword>
<evidence type="ECO:0000256" key="6">
    <source>
        <dbReference type="ARBA" id="ARBA00023015"/>
    </source>
</evidence>
<evidence type="ECO:0000313" key="11">
    <source>
        <dbReference type="EMBL" id="MPC33868.1"/>
    </source>
</evidence>
<dbReference type="Gene3D" id="3.30.160.60">
    <property type="entry name" value="Classic Zinc Finger"/>
    <property type="match status" value="1"/>
</dbReference>
<dbReference type="Proteomes" id="UP000324222">
    <property type="component" value="Unassembled WGS sequence"/>
</dbReference>
<reference evidence="11 12" key="1">
    <citation type="submission" date="2019-05" db="EMBL/GenBank/DDBJ databases">
        <title>Another draft genome of Portunus trituberculatus and its Hox gene families provides insights of decapod evolution.</title>
        <authorList>
            <person name="Jeong J.-H."/>
            <person name="Song I."/>
            <person name="Kim S."/>
            <person name="Choi T."/>
            <person name="Kim D."/>
            <person name="Ryu S."/>
            <person name="Kim W."/>
        </authorList>
    </citation>
    <scope>NUCLEOTIDE SEQUENCE [LARGE SCALE GENOMIC DNA]</scope>
    <source>
        <tissue evidence="11">Muscle</tissue>
    </source>
</reference>
<evidence type="ECO:0000256" key="7">
    <source>
        <dbReference type="ARBA" id="ARBA00023163"/>
    </source>
</evidence>